<keyword evidence="2" id="KW-1185">Reference proteome</keyword>
<protein>
    <submittedName>
        <fullName evidence="1">Uncharacterized protein</fullName>
    </submittedName>
</protein>
<proteinExistence type="predicted"/>
<evidence type="ECO:0000313" key="1">
    <source>
        <dbReference type="EMBL" id="KAI3750841.1"/>
    </source>
</evidence>
<accession>A0ACB9DWI2</accession>
<dbReference type="Proteomes" id="UP001055811">
    <property type="component" value="Linkage Group LG04"/>
</dbReference>
<sequence length="186" mass="20850">MDIHLLAIFISFFFIMQSSSSSSSSPQSIYDALSSNGLPIGLLPKGITNFTIDPSTQRFEVHLNRSCNTKFETSVRFDWNFSGSLSYGQISNLSGIAAKDLFLWFPVKDIHVDVPTSGIIYFDVGVVFKQFSLSSFETPRDCTEFDDVDGPVTELIVLKDHTRGIQDKSEKLIKQHREGDEQRAVV</sequence>
<name>A0ACB9DWI2_CICIN</name>
<dbReference type="EMBL" id="CM042012">
    <property type="protein sequence ID" value="KAI3750841.1"/>
    <property type="molecule type" value="Genomic_DNA"/>
</dbReference>
<organism evidence="1 2">
    <name type="scientific">Cichorium intybus</name>
    <name type="common">Chicory</name>
    <dbReference type="NCBI Taxonomy" id="13427"/>
    <lineage>
        <taxon>Eukaryota</taxon>
        <taxon>Viridiplantae</taxon>
        <taxon>Streptophyta</taxon>
        <taxon>Embryophyta</taxon>
        <taxon>Tracheophyta</taxon>
        <taxon>Spermatophyta</taxon>
        <taxon>Magnoliopsida</taxon>
        <taxon>eudicotyledons</taxon>
        <taxon>Gunneridae</taxon>
        <taxon>Pentapetalae</taxon>
        <taxon>asterids</taxon>
        <taxon>campanulids</taxon>
        <taxon>Asterales</taxon>
        <taxon>Asteraceae</taxon>
        <taxon>Cichorioideae</taxon>
        <taxon>Cichorieae</taxon>
        <taxon>Cichoriinae</taxon>
        <taxon>Cichorium</taxon>
    </lineage>
</organism>
<reference evidence="2" key="1">
    <citation type="journal article" date="2022" name="Mol. Ecol. Resour.">
        <title>The genomes of chicory, endive, great burdock and yacon provide insights into Asteraceae palaeo-polyploidization history and plant inulin production.</title>
        <authorList>
            <person name="Fan W."/>
            <person name="Wang S."/>
            <person name="Wang H."/>
            <person name="Wang A."/>
            <person name="Jiang F."/>
            <person name="Liu H."/>
            <person name="Zhao H."/>
            <person name="Xu D."/>
            <person name="Zhang Y."/>
        </authorList>
    </citation>
    <scope>NUCLEOTIDE SEQUENCE [LARGE SCALE GENOMIC DNA]</scope>
    <source>
        <strain evidence="2">cv. Punajuju</strain>
    </source>
</reference>
<reference evidence="1 2" key="2">
    <citation type="journal article" date="2022" name="Mol. Ecol. Resour.">
        <title>The genomes of chicory, endive, great burdock and yacon provide insights into Asteraceae paleo-polyploidization history and plant inulin production.</title>
        <authorList>
            <person name="Fan W."/>
            <person name="Wang S."/>
            <person name="Wang H."/>
            <person name="Wang A."/>
            <person name="Jiang F."/>
            <person name="Liu H."/>
            <person name="Zhao H."/>
            <person name="Xu D."/>
            <person name="Zhang Y."/>
        </authorList>
    </citation>
    <scope>NUCLEOTIDE SEQUENCE [LARGE SCALE GENOMIC DNA]</scope>
    <source>
        <strain evidence="2">cv. Punajuju</strain>
        <tissue evidence="1">Leaves</tissue>
    </source>
</reference>
<comment type="caution">
    <text evidence="1">The sequence shown here is derived from an EMBL/GenBank/DDBJ whole genome shotgun (WGS) entry which is preliminary data.</text>
</comment>
<gene>
    <name evidence="1" type="ORF">L2E82_21701</name>
</gene>
<evidence type="ECO:0000313" key="2">
    <source>
        <dbReference type="Proteomes" id="UP001055811"/>
    </source>
</evidence>